<dbReference type="InterPro" id="IPR044280">
    <property type="entry name" value="Hac1/HY5"/>
</dbReference>
<dbReference type="GO" id="GO:0045944">
    <property type="term" value="P:positive regulation of transcription by RNA polymerase II"/>
    <property type="evidence" value="ECO:0007669"/>
    <property type="project" value="InterPro"/>
</dbReference>
<comment type="subcellular location">
    <subcellularLocation>
        <location evidence="1">Nucleus</location>
    </subcellularLocation>
</comment>
<comment type="similarity">
    <text evidence="2">Belongs to the bZIP family.</text>
</comment>
<name>A0A8S1V5Z0_PAROT</name>
<dbReference type="GO" id="GO:0000981">
    <property type="term" value="F:DNA-binding transcription factor activity, RNA polymerase II-specific"/>
    <property type="evidence" value="ECO:0007669"/>
    <property type="project" value="InterPro"/>
</dbReference>
<feature type="coiled-coil region" evidence="7">
    <location>
        <begin position="140"/>
        <end position="195"/>
    </location>
</feature>
<dbReference type="InterPro" id="IPR004827">
    <property type="entry name" value="bZIP"/>
</dbReference>
<evidence type="ECO:0000256" key="4">
    <source>
        <dbReference type="ARBA" id="ARBA00023125"/>
    </source>
</evidence>
<sequence length="310" mass="36561">MFIVDWSLLEQQFSNIKLWYCSYFTLTVYQANKIYRFQSNILIQIFSKMSTSQQEFFEYMSETLQTSQEGLMEMQKSNPQNFQKLVEKMKRTMRREKAKQRKHKDEPEIVQSSKKIKRKKQDDDPLRENDKKTIQMIRNRISAQNSRDRKKQYLQQLENQAQKELNYNAQLRKQLEELQTKHQKLTNKSSKIRDQLSILQQLGRCSRLGKIGLALLTLVSVFSVISQKETQQTISSPLVKVEDLSSESASAMVPLNYEKSYSVIDTNTFFEEEKIGVGMSEESENSYPQLLPNALYRLNSHIDYDFLLQN</sequence>
<dbReference type="OrthoDB" id="299128at2759"/>
<evidence type="ECO:0000256" key="6">
    <source>
        <dbReference type="ARBA" id="ARBA00023242"/>
    </source>
</evidence>
<evidence type="ECO:0000256" key="2">
    <source>
        <dbReference type="ARBA" id="ARBA00007163"/>
    </source>
</evidence>
<evidence type="ECO:0000256" key="7">
    <source>
        <dbReference type="SAM" id="Coils"/>
    </source>
</evidence>
<dbReference type="Pfam" id="PF00170">
    <property type="entry name" value="bZIP_1"/>
    <property type="match status" value="1"/>
</dbReference>
<feature type="compositionally biased region" description="Basic and acidic residues" evidence="8">
    <location>
        <begin position="120"/>
        <end position="130"/>
    </location>
</feature>
<protein>
    <recommendedName>
        <fullName evidence="9">BZIP domain-containing protein</fullName>
    </recommendedName>
</protein>
<dbReference type="PANTHER" id="PTHR46714:SF6">
    <property type="entry name" value="TRANSCRIPTIONAL ACTIVATOR HAC1"/>
    <property type="match status" value="1"/>
</dbReference>
<feature type="domain" description="BZIP" evidence="9">
    <location>
        <begin position="129"/>
        <end position="192"/>
    </location>
</feature>
<reference evidence="10" key="1">
    <citation type="submission" date="2021-01" db="EMBL/GenBank/DDBJ databases">
        <authorList>
            <consortium name="Genoscope - CEA"/>
            <person name="William W."/>
        </authorList>
    </citation>
    <scope>NUCLEOTIDE SEQUENCE</scope>
</reference>
<keyword evidence="5" id="KW-0804">Transcription</keyword>
<evidence type="ECO:0000259" key="9">
    <source>
        <dbReference type="PROSITE" id="PS50217"/>
    </source>
</evidence>
<dbReference type="PROSITE" id="PS50217">
    <property type="entry name" value="BZIP"/>
    <property type="match status" value="1"/>
</dbReference>
<dbReference type="GO" id="GO:0003677">
    <property type="term" value="F:DNA binding"/>
    <property type="evidence" value="ECO:0007669"/>
    <property type="project" value="UniProtKB-KW"/>
</dbReference>
<evidence type="ECO:0000313" key="11">
    <source>
        <dbReference type="Proteomes" id="UP000683925"/>
    </source>
</evidence>
<dbReference type="PANTHER" id="PTHR46714">
    <property type="entry name" value="TRANSCRIPTIONAL ACTIVATOR HAC1"/>
    <property type="match status" value="1"/>
</dbReference>
<evidence type="ECO:0000256" key="3">
    <source>
        <dbReference type="ARBA" id="ARBA00023015"/>
    </source>
</evidence>
<dbReference type="EMBL" id="CAJJDP010000059">
    <property type="protein sequence ID" value="CAD8172311.1"/>
    <property type="molecule type" value="Genomic_DNA"/>
</dbReference>
<gene>
    <name evidence="10" type="ORF">POCTA_138.1.T0600049</name>
</gene>
<evidence type="ECO:0000256" key="5">
    <source>
        <dbReference type="ARBA" id="ARBA00023163"/>
    </source>
</evidence>
<organism evidence="10 11">
    <name type="scientific">Paramecium octaurelia</name>
    <dbReference type="NCBI Taxonomy" id="43137"/>
    <lineage>
        <taxon>Eukaryota</taxon>
        <taxon>Sar</taxon>
        <taxon>Alveolata</taxon>
        <taxon>Ciliophora</taxon>
        <taxon>Intramacronucleata</taxon>
        <taxon>Oligohymenophorea</taxon>
        <taxon>Peniculida</taxon>
        <taxon>Parameciidae</taxon>
        <taxon>Paramecium</taxon>
    </lineage>
</organism>
<proteinExistence type="inferred from homology"/>
<dbReference type="OMA" id="SHIDYDF"/>
<keyword evidence="6" id="KW-0539">Nucleus</keyword>
<keyword evidence="7" id="KW-0175">Coiled coil</keyword>
<dbReference type="GO" id="GO:0005634">
    <property type="term" value="C:nucleus"/>
    <property type="evidence" value="ECO:0007669"/>
    <property type="project" value="UniProtKB-SubCell"/>
</dbReference>
<evidence type="ECO:0000313" key="10">
    <source>
        <dbReference type="EMBL" id="CAD8172311.1"/>
    </source>
</evidence>
<evidence type="ECO:0000256" key="1">
    <source>
        <dbReference type="ARBA" id="ARBA00004123"/>
    </source>
</evidence>
<feature type="region of interest" description="Disordered" evidence="8">
    <location>
        <begin position="94"/>
        <end position="130"/>
    </location>
</feature>
<evidence type="ECO:0000256" key="8">
    <source>
        <dbReference type="SAM" id="MobiDB-lite"/>
    </source>
</evidence>
<keyword evidence="3" id="KW-0805">Transcription regulation</keyword>
<dbReference type="SMART" id="SM00338">
    <property type="entry name" value="BRLZ"/>
    <property type="match status" value="1"/>
</dbReference>
<accession>A0A8S1V5Z0</accession>
<comment type="caution">
    <text evidence="10">The sequence shown here is derived from an EMBL/GenBank/DDBJ whole genome shotgun (WGS) entry which is preliminary data.</text>
</comment>
<dbReference type="AlphaFoldDB" id="A0A8S1V5Z0"/>
<dbReference type="CDD" id="cd14709">
    <property type="entry name" value="bZIP_CREBL2"/>
    <property type="match status" value="1"/>
</dbReference>
<dbReference type="Proteomes" id="UP000683925">
    <property type="component" value="Unassembled WGS sequence"/>
</dbReference>
<keyword evidence="11" id="KW-1185">Reference proteome</keyword>
<keyword evidence="4" id="KW-0238">DNA-binding</keyword>